<proteinExistence type="predicted"/>
<name>A0A0C3Q8U5_9AGAM</name>
<evidence type="ECO:0000256" key="2">
    <source>
        <dbReference type="SAM" id="SignalP"/>
    </source>
</evidence>
<dbReference type="EMBL" id="KN823181">
    <property type="protein sequence ID" value="KIO20244.1"/>
    <property type="molecule type" value="Genomic_DNA"/>
</dbReference>
<sequence length="207" mass="22094">MYSSRILPAFILLSVLHFAPGASSKEIVVDDADTSIVYTADGTLSSIWQTTIPSLKPEPIDSTQVHAGTVHSGSGTAKASLEFTGVGIDVYFVLPNLTTLFVLPTFSIDGVIQPDRIKQAFLDGNGAKIVYNAPVFSKSELSNGTHLLEIAGNYSTADGNTSHFIIDYIKYTQLEPSANSNRASIIGISFGACFVSIAIAIFMNQLL</sequence>
<feature type="signal peptide" evidence="2">
    <location>
        <begin position="1"/>
        <end position="24"/>
    </location>
</feature>
<reference evidence="3 4" key="1">
    <citation type="submission" date="2014-04" db="EMBL/GenBank/DDBJ databases">
        <authorList>
            <consortium name="DOE Joint Genome Institute"/>
            <person name="Kuo A."/>
            <person name="Girlanda M."/>
            <person name="Perotto S."/>
            <person name="Kohler A."/>
            <person name="Nagy L.G."/>
            <person name="Floudas D."/>
            <person name="Copeland A."/>
            <person name="Barry K.W."/>
            <person name="Cichocki N."/>
            <person name="Veneault-Fourrey C."/>
            <person name="LaButti K."/>
            <person name="Lindquist E.A."/>
            <person name="Lipzen A."/>
            <person name="Lundell T."/>
            <person name="Morin E."/>
            <person name="Murat C."/>
            <person name="Sun H."/>
            <person name="Tunlid A."/>
            <person name="Henrissat B."/>
            <person name="Grigoriev I.V."/>
            <person name="Hibbett D.S."/>
            <person name="Martin F."/>
            <person name="Nordberg H.P."/>
            <person name="Cantor M.N."/>
            <person name="Hua S.X."/>
        </authorList>
    </citation>
    <scope>NUCLEOTIDE SEQUENCE [LARGE SCALE GENOMIC DNA]</scope>
    <source>
        <strain evidence="3 4">MUT 4182</strain>
    </source>
</reference>
<dbReference type="OrthoDB" id="2758521at2759"/>
<feature type="chain" id="PRO_5002177339" evidence="2">
    <location>
        <begin position="25"/>
        <end position="207"/>
    </location>
</feature>
<dbReference type="Proteomes" id="UP000054248">
    <property type="component" value="Unassembled WGS sequence"/>
</dbReference>
<organism evidence="3 4">
    <name type="scientific">Tulasnella calospora MUT 4182</name>
    <dbReference type="NCBI Taxonomy" id="1051891"/>
    <lineage>
        <taxon>Eukaryota</taxon>
        <taxon>Fungi</taxon>
        <taxon>Dikarya</taxon>
        <taxon>Basidiomycota</taxon>
        <taxon>Agaricomycotina</taxon>
        <taxon>Agaricomycetes</taxon>
        <taxon>Cantharellales</taxon>
        <taxon>Tulasnellaceae</taxon>
        <taxon>Tulasnella</taxon>
    </lineage>
</organism>
<keyword evidence="1" id="KW-0472">Membrane</keyword>
<dbReference type="HOGENOM" id="CLU_1129784_0_0_1"/>
<feature type="transmembrane region" description="Helical" evidence="1">
    <location>
        <begin position="183"/>
        <end position="203"/>
    </location>
</feature>
<evidence type="ECO:0000313" key="3">
    <source>
        <dbReference type="EMBL" id="KIO20244.1"/>
    </source>
</evidence>
<keyword evidence="4" id="KW-1185">Reference proteome</keyword>
<accession>A0A0C3Q8U5</accession>
<gene>
    <name evidence="3" type="ORF">M407DRAFT_221112</name>
</gene>
<keyword evidence="1" id="KW-0812">Transmembrane</keyword>
<protein>
    <submittedName>
        <fullName evidence="3">Uncharacterized protein</fullName>
    </submittedName>
</protein>
<reference evidence="4" key="2">
    <citation type="submission" date="2015-01" db="EMBL/GenBank/DDBJ databases">
        <title>Evolutionary Origins and Diversification of the Mycorrhizal Mutualists.</title>
        <authorList>
            <consortium name="DOE Joint Genome Institute"/>
            <consortium name="Mycorrhizal Genomics Consortium"/>
            <person name="Kohler A."/>
            <person name="Kuo A."/>
            <person name="Nagy L.G."/>
            <person name="Floudas D."/>
            <person name="Copeland A."/>
            <person name="Barry K.W."/>
            <person name="Cichocki N."/>
            <person name="Veneault-Fourrey C."/>
            <person name="LaButti K."/>
            <person name="Lindquist E.A."/>
            <person name="Lipzen A."/>
            <person name="Lundell T."/>
            <person name="Morin E."/>
            <person name="Murat C."/>
            <person name="Riley R."/>
            <person name="Ohm R."/>
            <person name="Sun H."/>
            <person name="Tunlid A."/>
            <person name="Henrissat B."/>
            <person name="Grigoriev I.V."/>
            <person name="Hibbett D.S."/>
            <person name="Martin F."/>
        </authorList>
    </citation>
    <scope>NUCLEOTIDE SEQUENCE [LARGE SCALE GENOMIC DNA]</scope>
    <source>
        <strain evidence="4">MUT 4182</strain>
    </source>
</reference>
<keyword evidence="2" id="KW-0732">Signal</keyword>
<evidence type="ECO:0000256" key="1">
    <source>
        <dbReference type="SAM" id="Phobius"/>
    </source>
</evidence>
<keyword evidence="1" id="KW-1133">Transmembrane helix</keyword>
<evidence type="ECO:0000313" key="4">
    <source>
        <dbReference type="Proteomes" id="UP000054248"/>
    </source>
</evidence>
<dbReference type="AlphaFoldDB" id="A0A0C3Q8U5"/>
<dbReference type="Gene3D" id="2.60.120.260">
    <property type="entry name" value="Galactose-binding domain-like"/>
    <property type="match status" value="1"/>
</dbReference>